<dbReference type="NCBIfam" id="TIGR00589">
    <property type="entry name" value="ogt"/>
    <property type="match status" value="1"/>
</dbReference>
<dbReference type="SUPFAM" id="SSF46767">
    <property type="entry name" value="Methylated DNA-protein cysteine methyltransferase, C-terminal domain"/>
    <property type="match status" value="1"/>
</dbReference>
<comment type="caution">
    <text evidence="8">The sequence shown here is derived from an EMBL/GenBank/DDBJ whole genome shotgun (WGS) entry which is preliminary data.</text>
</comment>
<dbReference type="GO" id="GO:0006281">
    <property type="term" value="P:DNA repair"/>
    <property type="evidence" value="ECO:0007669"/>
    <property type="project" value="UniProtKB-KW"/>
</dbReference>
<name>A0A1F6WXD4_9BACT</name>
<evidence type="ECO:0000313" key="8">
    <source>
        <dbReference type="EMBL" id="OGI86546.1"/>
    </source>
</evidence>
<dbReference type="CDD" id="cd06445">
    <property type="entry name" value="ATase"/>
    <property type="match status" value="1"/>
</dbReference>
<organism evidence="8 9">
    <name type="scientific">Candidatus Nomurabacteria bacterium RIFCSPLOWO2_01_FULL_41_12</name>
    <dbReference type="NCBI Taxonomy" id="1801774"/>
    <lineage>
        <taxon>Bacteria</taxon>
        <taxon>Candidatus Nomuraibacteriota</taxon>
    </lineage>
</organism>
<dbReference type="Proteomes" id="UP000176187">
    <property type="component" value="Unassembled WGS sequence"/>
</dbReference>
<evidence type="ECO:0000256" key="5">
    <source>
        <dbReference type="ARBA" id="ARBA00023204"/>
    </source>
</evidence>
<dbReference type="InterPro" id="IPR001497">
    <property type="entry name" value="MethylDNA_cys_MeTrfase_AS"/>
</dbReference>
<accession>A0A1F6WXD4</accession>
<gene>
    <name evidence="8" type="ORF">A3A05_01045</name>
</gene>
<protein>
    <recommendedName>
        <fullName evidence="7">Methylated-DNA-[protein]-cysteine S-methyltransferase DNA binding domain-containing protein</fullName>
    </recommendedName>
</protein>
<dbReference type="PROSITE" id="PS00374">
    <property type="entry name" value="MGMT"/>
    <property type="match status" value="1"/>
</dbReference>
<evidence type="ECO:0000313" key="9">
    <source>
        <dbReference type="Proteomes" id="UP000176187"/>
    </source>
</evidence>
<dbReference type="InterPro" id="IPR036388">
    <property type="entry name" value="WH-like_DNA-bd_sf"/>
</dbReference>
<dbReference type="PANTHER" id="PTHR10815">
    <property type="entry name" value="METHYLATED-DNA--PROTEIN-CYSTEINE METHYLTRANSFERASE"/>
    <property type="match status" value="1"/>
</dbReference>
<comment type="catalytic activity">
    <reaction evidence="6">
        <text>a 6-O-methyl-2'-deoxyguanosine in DNA + L-cysteinyl-[protein] = S-methyl-L-cysteinyl-[protein] + a 2'-deoxyguanosine in DNA</text>
        <dbReference type="Rhea" id="RHEA:24000"/>
        <dbReference type="Rhea" id="RHEA-COMP:10131"/>
        <dbReference type="Rhea" id="RHEA-COMP:10132"/>
        <dbReference type="Rhea" id="RHEA-COMP:11367"/>
        <dbReference type="Rhea" id="RHEA-COMP:11368"/>
        <dbReference type="ChEBI" id="CHEBI:29950"/>
        <dbReference type="ChEBI" id="CHEBI:82612"/>
        <dbReference type="ChEBI" id="CHEBI:85445"/>
        <dbReference type="ChEBI" id="CHEBI:85448"/>
        <dbReference type="EC" id="2.1.1.63"/>
    </reaction>
</comment>
<feature type="domain" description="Methylated-DNA-[protein]-cysteine S-methyltransferase DNA binding" evidence="7">
    <location>
        <begin position="3"/>
        <end position="81"/>
    </location>
</feature>
<dbReference type="STRING" id="1801774.A3A05_01045"/>
<dbReference type="AlphaFoldDB" id="A0A1F6WXD4"/>
<dbReference type="Gene3D" id="1.10.10.10">
    <property type="entry name" value="Winged helix-like DNA-binding domain superfamily/Winged helix DNA-binding domain"/>
    <property type="match status" value="1"/>
</dbReference>
<keyword evidence="5" id="KW-0234">DNA repair</keyword>
<keyword evidence="2" id="KW-0489">Methyltransferase</keyword>
<evidence type="ECO:0000256" key="3">
    <source>
        <dbReference type="ARBA" id="ARBA00022679"/>
    </source>
</evidence>
<evidence type="ECO:0000256" key="1">
    <source>
        <dbReference type="ARBA" id="ARBA00001286"/>
    </source>
</evidence>
<dbReference type="EMBL" id="MFUY01000002">
    <property type="protein sequence ID" value="OGI86546.1"/>
    <property type="molecule type" value="Genomic_DNA"/>
</dbReference>
<proteinExistence type="predicted"/>
<keyword evidence="3" id="KW-0808">Transferase</keyword>
<dbReference type="GO" id="GO:0003908">
    <property type="term" value="F:methylated-DNA-[protein]-cysteine S-methyltransferase activity"/>
    <property type="evidence" value="ECO:0007669"/>
    <property type="project" value="UniProtKB-EC"/>
</dbReference>
<dbReference type="InterPro" id="IPR036217">
    <property type="entry name" value="MethylDNA_cys_MeTrfase_DNAb"/>
</dbReference>
<evidence type="ECO:0000256" key="6">
    <source>
        <dbReference type="ARBA" id="ARBA00049348"/>
    </source>
</evidence>
<dbReference type="Pfam" id="PF01035">
    <property type="entry name" value="DNA_binding_1"/>
    <property type="match status" value="1"/>
</dbReference>
<dbReference type="GO" id="GO:0032259">
    <property type="term" value="P:methylation"/>
    <property type="evidence" value="ECO:0007669"/>
    <property type="project" value="UniProtKB-KW"/>
</dbReference>
<comment type="catalytic activity">
    <reaction evidence="1">
        <text>a 4-O-methyl-thymidine in DNA + L-cysteinyl-[protein] = a thymidine in DNA + S-methyl-L-cysteinyl-[protein]</text>
        <dbReference type="Rhea" id="RHEA:53428"/>
        <dbReference type="Rhea" id="RHEA-COMP:10131"/>
        <dbReference type="Rhea" id="RHEA-COMP:10132"/>
        <dbReference type="Rhea" id="RHEA-COMP:13555"/>
        <dbReference type="Rhea" id="RHEA-COMP:13556"/>
        <dbReference type="ChEBI" id="CHEBI:29950"/>
        <dbReference type="ChEBI" id="CHEBI:82612"/>
        <dbReference type="ChEBI" id="CHEBI:137386"/>
        <dbReference type="ChEBI" id="CHEBI:137387"/>
        <dbReference type="EC" id="2.1.1.63"/>
    </reaction>
</comment>
<evidence type="ECO:0000259" key="7">
    <source>
        <dbReference type="Pfam" id="PF01035"/>
    </source>
</evidence>
<evidence type="ECO:0000256" key="4">
    <source>
        <dbReference type="ARBA" id="ARBA00022763"/>
    </source>
</evidence>
<evidence type="ECO:0000256" key="2">
    <source>
        <dbReference type="ARBA" id="ARBA00022603"/>
    </source>
</evidence>
<sequence>MLNFKQKVLNVVRGIPRGSTMTYKEVARRAKSPLAYRAVGSILAKNFDVKIPCHRVIKSDGSLGDYNRGIKNKIKLLRQESAIK</sequence>
<dbReference type="PANTHER" id="PTHR10815:SF13">
    <property type="entry name" value="METHYLATED-DNA--PROTEIN-CYSTEINE METHYLTRANSFERASE"/>
    <property type="match status" value="1"/>
</dbReference>
<keyword evidence="4" id="KW-0227">DNA damage</keyword>
<dbReference type="InterPro" id="IPR014048">
    <property type="entry name" value="MethylDNA_cys_MeTrfase_DNA-bd"/>
</dbReference>
<reference evidence="8 9" key="1">
    <citation type="journal article" date="2016" name="Nat. Commun.">
        <title>Thousands of microbial genomes shed light on interconnected biogeochemical processes in an aquifer system.</title>
        <authorList>
            <person name="Anantharaman K."/>
            <person name="Brown C.T."/>
            <person name="Hug L.A."/>
            <person name="Sharon I."/>
            <person name="Castelle C.J."/>
            <person name="Probst A.J."/>
            <person name="Thomas B.C."/>
            <person name="Singh A."/>
            <person name="Wilkins M.J."/>
            <person name="Karaoz U."/>
            <person name="Brodie E.L."/>
            <person name="Williams K.H."/>
            <person name="Hubbard S.S."/>
            <person name="Banfield J.F."/>
        </authorList>
    </citation>
    <scope>NUCLEOTIDE SEQUENCE [LARGE SCALE GENOMIC DNA]</scope>
</reference>